<dbReference type="Pfam" id="PF00335">
    <property type="entry name" value="Tetraspanin"/>
    <property type="match status" value="1"/>
</dbReference>
<comment type="caution">
    <text evidence="7">The sequence shown here is derived from an EMBL/GenBank/DDBJ whole genome shotgun (WGS) entry which is preliminary data.</text>
</comment>
<dbReference type="InterPro" id="IPR008952">
    <property type="entry name" value="Tetraspanin_EC2_sf"/>
</dbReference>
<feature type="region of interest" description="Disordered" evidence="5">
    <location>
        <begin position="710"/>
        <end position="751"/>
    </location>
</feature>
<evidence type="ECO:0000256" key="1">
    <source>
        <dbReference type="ARBA" id="ARBA00004141"/>
    </source>
</evidence>
<dbReference type="Gene3D" id="1.10.1450.10">
    <property type="entry name" value="Tetraspanin"/>
    <property type="match status" value="1"/>
</dbReference>
<protein>
    <recommendedName>
        <fullName evidence="9">Tetraspanin</fullName>
    </recommendedName>
</protein>
<keyword evidence="2 6" id="KW-0812">Transmembrane</keyword>
<feature type="region of interest" description="Disordered" evidence="5">
    <location>
        <begin position="221"/>
        <end position="349"/>
    </location>
</feature>
<evidence type="ECO:0008006" key="9">
    <source>
        <dbReference type="Google" id="ProtNLM"/>
    </source>
</evidence>
<evidence type="ECO:0000256" key="2">
    <source>
        <dbReference type="ARBA" id="ARBA00022692"/>
    </source>
</evidence>
<comment type="subcellular location">
    <subcellularLocation>
        <location evidence="1">Membrane</location>
        <topology evidence="1">Multi-pass membrane protein</topology>
    </subcellularLocation>
</comment>
<evidence type="ECO:0000256" key="6">
    <source>
        <dbReference type="SAM" id="Phobius"/>
    </source>
</evidence>
<dbReference type="SUPFAM" id="SSF48652">
    <property type="entry name" value="Tetraspanin"/>
    <property type="match status" value="1"/>
</dbReference>
<feature type="region of interest" description="Disordered" evidence="5">
    <location>
        <begin position="1215"/>
        <end position="1283"/>
    </location>
</feature>
<accession>A0ABQ7S7M9</accession>
<evidence type="ECO:0000256" key="3">
    <source>
        <dbReference type="ARBA" id="ARBA00022989"/>
    </source>
</evidence>
<keyword evidence="3 6" id="KW-1133">Transmembrane helix</keyword>
<dbReference type="PANTHER" id="PTHR20916:SF26">
    <property type="entry name" value="CYSTEINE-RICH PROTEIN 2-BINDING PROTEIN"/>
    <property type="match status" value="1"/>
</dbReference>
<evidence type="ECO:0000313" key="7">
    <source>
        <dbReference type="EMBL" id="KAG9509420.1"/>
    </source>
</evidence>
<feature type="region of interest" description="Disordered" evidence="5">
    <location>
        <begin position="378"/>
        <end position="405"/>
    </location>
</feature>
<feature type="compositionally biased region" description="Low complexity" evidence="5">
    <location>
        <begin position="224"/>
        <end position="315"/>
    </location>
</feature>
<evidence type="ECO:0000256" key="4">
    <source>
        <dbReference type="ARBA" id="ARBA00023136"/>
    </source>
</evidence>
<feature type="transmembrane region" description="Helical" evidence="6">
    <location>
        <begin position="540"/>
        <end position="561"/>
    </location>
</feature>
<dbReference type="EMBL" id="JAIFTH010000485">
    <property type="protein sequence ID" value="KAG9509420.1"/>
    <property type="molecule type" value="Genomic_DNA"/>
</dbReference>
<feature type="compositionally biased region" description="Polar residues" evidence="5">
    <location>
        <begin position="1215"/>
        <end position="1241"/>
    </location>
</feature>
<name>A0ABQ7S7M9_9ACAR</name>
<feature type="region of interest" description="Disordered" evidence="5">
    <location>
        <begin position="801"/>
        <end position="837"/>
    </location>
</feature>
<feature type="compositionally biased region" description="Low complexity" evidence="5">
    <location>
        <begin position="733"/>
        <end position="745"/>
    </location>
</feature>
<feature type="compositionally biased region" description="Polar residues" evidence="5">
    <location>
        <begin position="1249"/>
        <end position="1260"/>
    </location>
</feature>
<organism evidence="7 8">
    <name type="scientific">Fragariocoptes setiger</name>
    <dbReference type="NCBI Taxonomy" id="1670756"/>
    <lineage>
        <taxon>Eukaryota</taxon>
        <taxon>Metazoa</taxon>
        <taxon>Ecdysozoa</taxon>
        <taxon>Arthropoda</taxon>
        <taxon>Chelicerata</taxon>
        <taxon>Arachnida</taxon>
        <taxon>Acari</taxon>
        <taxon>Acariformes</taxon>
        <taxon>Trombidiformes</taxon>
        <taxon>Prostigmata</taxon>
        <taxon>Eupodina</taxon>
        <taxon>Eriophyoidea</taxon>
        <taxon>Phytoptidae</taxon>
        <taxon>Fragariocoptes</taxon>
    </lineage>
</organism>
<dbReference type="PANTHER" id="PTHR20916">
    <property type="entry name" value="CYSTEINE AND GLYCINE-RICH PROTEIN 2 BINDING PROTEIN"/>
    <property type="match status" value="1"/>
</dbReference>
<reference evidence="7 8" key="1">
    <citation type="submission" date="2020-10" db="EMBL/GenBank/DDBJ databases">
        <authorList>
            <person name="Klimov P.B."/>
            <person name="Dyachkov S.M."/>
            <person name="Chetverikov P.E."/>
        </authorList>
    </citation>
    <scope>NUCLEOTIDE SEQUENCE [LARGE SCALE GENOMIC DNA]</scope>
    <source>
        <strain evidence="7">BMOC 18-1129-001#AD2665</strain>
        <tissue evidence="7">Entire mites</tissue>
    </source>
</reference>
<feature type="compositionally biased region" description="Polar residues" evidence="5">
    <location>
        <begin position="323"/>
        <end position="336"/>
    </location>
</feature>
<dbReference type="InterPro" id="IPR018499">
    <property type="entry name" value="Tetraspanin/Peripherin"/>
</dbReference>
<evidence type="ECO:0000313" key="8">
    <source>
        <dbReference type="Proteomes" id="UP000825002"/>
    </source>
</evidence>
<dbReference type="Proteomes" id="UP000825002">
    <property type="component" value="Unassembled WGS sequence"/>
</dbReference>
<keyword evidence="8" id="KW-1185">Reference proteome</keyword>
<evidence type="ECO:0000256" key="5">
    <source>
        <dbReference type="SAM" id="MobiDB-lite"/>
    </source>
</evidence>
<feature type="compositionally biased region" description="Polar residues" evidence="5">
    <location>
        <begin position="717"/>
        <end position="732"/>
    </location>
</feature>
<gene>
    <name evidence="7" type="ORF">GZH46_02061</name>
</gene>
<feature type="compositionally biased region" description="Acidic residues" evidence="5">
    <location>
        <begin position="818"/>
        <end position="836"/>
    </location>
</feature>
<sequence length="1283" mass="141741">MNKKQMIGDEQCRHKLKLVSNQLNTQVEFTSSNQDTTTQGILIMSEACDKNTLETVAVKQQQQLLQTQTQQPQQCHKQQQQSPQLAPTHTSITITHSLSGGGSSTRATTTAVGPIQEPSTAAAHAAAGSKAQARCIFIDGKWRSDSIFCGHKRSVKHNNKQLQSTKSGHSTTIATNATATATTKSQAATSGLNCLAIDVPMLSTRRLVQNTRRLRAYLTATATGNNNSNSNNNNNNNNNDGNHTGSNNNKSKTKTKINSTTKPPKSVHTIASSSASSGSDSPQSASISSSPASGSPSSSLTTATTSTSSSSSSPSQQKHHQETTPTISSKSKQSIDNNNNHKRLANNRMLDKDHEFSILSSKNVTKRVASFELVNQLSNKHNHNNSNNNNGCDDNDTDNDQPHTYKLNPSSMFLRKAMRYYRVWIYCTNLAILFATITFIAAVAYVMSDYRMVLIMARDSGDTSSSSSLPPSSSLAPSSHVVGQTTAIDQRPIRVNFQNGIRLFEPSLVYAYIVIALQAGILQSIGCFGAIRMKERLLQAFWCLILLLFVGDILLGSVWIIRYNTIAQSIKANLRNKLRYEFGYLQLDPIFTQTLERIQSESRCCGISGPHDYRNSHWFLEANKTSSDYHERNYVPLVPASCCRQAHTIIHNNNNINNNRASTMNDDGLAYSAYYRSLRMDTQPTSDPYMTPSPHNDKYNLYEHEFSFQPHPESYRRSSSQQRDLHTNPQVLQHQQQKSTSTSTQGTLNQAQLLPVNELTAKTGAYDSIDSDNDDNELAVERIDNLNARHSMSLKRRLSAKAQNYGHPSHTRDKNEAEPVEIESDDMEVYESEHDDDERLRYKRQKHGIESRESIYERTVERLNQVHGGAAHIDGRTEKRTRRWLNYDEHQNMIDQDKSWQQKSTCQPSSYDQSQLIYTRGCYVPIIIWLRSSANILAVVGFCVLSFLKLCSICLLRYEIREMIRKIKTLKGLASEYNAIADLEQYLPRPSVCAQPAELTSNGVSVAGPTMLGGGSPILTAGSLTVPVSTGITGCDGTPALSQHQFVNFGPTNAFLQSNSGINGSNNSMTRRHTAVSVCVPASTVVSALMNRRGNPLIGHRMSVIGASPYHQHQHHFRQMHYSNNLVDNYSAIDRHHISASTNSLAIRPTQSALFLAPGGPSGYSNASEEASLYHRRPSALSASYAASAFNRQRLMSMGPCLQGQILNRDDHSQCESLQQPVKGLSASQASSPDNSCSSKNVFDMAQMDASTSQTQNSDVDANDNKKGTSNTSLYGEHKVNAR</sequence>
<feature type="transmembrane region" description="Helical" evidence="6">
    <location>
        <begin position="509"/>
        <end position="528"/>
    </location>
</feature>
<proteinExistence type="predicted"/>
<keyword evidence="4 6" id="KW-0472">Membrane</keyword>
<feature type="transmembrane region" description="Helical" evidence="6">
    <location>
        <begin position="423"/>
        <end position="447"/>
    </location>
</feature>